<organism evidence="6 7">
    <name type="scientific">Puia dinghuensis</name>
    <dbReference type="NCBI Taxonomy" id="1792502"/>
    <lineage>
        <taxon>Bacteria</taxon>
        <taxon>Pseudomonadati</taxon>
        <taxon>Bacteroidota</taxon>
        <taxon>Chitinophagia</taxon>
        <taxon>Chitinophagales</taxon>
        <taxon>Chitinophagaceae</taxon>
        <taxon>Puia</taxon>
    </lineage>
</organism>
<evidence type="ECO:0000256" key="3">
    <source>
        <dbReference type="ARBA" id="ARBA00022989"/>
    </source>
</evidence>
<keyword evidence="2 5" id="KW-0812">Transmembrane</keyword>
<keyword evidence="3 5" id="KW-1133">Transmembrane helix</keyword>
<feature type="transmembrane region" description="Helical" evidence="5">
    <location>
        <begin position="89"/>
        <end position="106"/>
    </location>
</feature>
<comment type="subcellular location">
    <subcellularLocation>
        <location evidence="1">Membrane</location>
        <topology evidence="1">Multi-pass membrane protein</topology>
    </subcellularLocation>
</comment>
<dbReference type="RefSeq" id="WP_188935222.1">
    <property type="nucleotide sequence ID" value="NZ_BMJC01000004.1"/>
</dbReference>
<gene>
    <name evidence="6" type="ORF">GCM10011511_41100</name>
</gene>
<evidence type="ECO:0008006" key="8">
    <source>
        <dbReference type="Google" id="ProtNLM"/>
    </source>
</evidence>
<reference evidence="6" key="2">
    <citation type="submission" date="2020-09" db="EMBL/GenBank/DDBJ databases">
        <authorList>
            <person name="Sun Q."/>
            <person name="Zhou Y."/>
        </authorList>
    </citation>
    <scope>NUCLEOTIDE SEQUENCE</scope>
    <source>
        <strain evidence="6">CGMCC 1.15448</strain>
    </source>
</reference>
<protein>
    <recommendedName>
        <fullName evidence="8">DoxX family protein</fullName>
    </recommendedName>
</protein>
<evidence type="ECO:0000313" key="7">
    <source>
        <dbReference type="Proteomes" id="UP000607559"/>
    </source>
</evidence>
<feature type="transmembrane region" description="Helical" evidence="5">
    <location>
        <begin position="21"/>
        <end position="42"/>
    </location>
</feature>
<name>A0A8J2UGA6_9BACT</name>
<evidence type="ECO:0000256" key="4">
    <source>
        <dbReference type="ARBA" id="ARBA00023136"/>
    </source>
</evidence>
<reference evidence="6" key="1">
    <citation type="journal article" date="2014" name="Int. J. Syst. Evol. Microbiol.">
        <title>Complete genome sequence of Corynebacterium casei LMG S-19264T (=DSM 44701T), isolated from a smear-ripened cheese.</title>
        <authorList>
            <consortium name="US DOE Joint Genome Institute (JGI-PGF)"/>
            <person name="Walter F."/>
            <person name="Albersmeier A."/>
            <person name="Kalinowski J."/>
            <person name="Ruckert C."/>
        </authorList>
    </citation>
    <scope>NUCLEOTIDE SEQUENCE</scope>
    <source>
        <strain evidence="6">CGMCC 1.15448</strain>
    </source>
</reference>
<keyword evidence="4 5" id="KW-0472">Membrane</keyword>
<evidence type="ECO:0000313" key="6">
    <source>
        <dbReference type="EMBL" id="GGB13221.1"/>
    </source>
</evidence>
<proteinExistence type="predicted"/>
<evidence type="ECO:0000256" key="5">
    <source>
        <dbReference type="SAM" id="Phobius"/>
    </source>
</evidence>
<dbReference type="Proteomes" id="UP000607559">
    <property type="component" value="Unassembled WGS sequence"/>
</dbReference>
<dbReference type="AlphaFoldDB" id="A0A8J2UGA6"/>
<accession>A0A8J2UGA6</accession>
<evidence type="ECO:0000256" key="2">
    <source>
        <dbReference type="ARBA" id="ARBA00022692"/>
    </source>
</evidence>
<dbReference type="Pfam" id="PF07681">
    <property type="entry name" value="DoxX"/>
    <property type="match status" value="1"/>
</dbReference>
<feature type="transmembrane region" description="Helical" evidence="5">
    <location>
        <begin position="62"/>
        <end position="82"/>
    </location>
</feature>
<dbReference type="InterPro" id="IPR032808">
    <property type="entry name" value="DoxX"/>
</dbReference>
<comment type="caution">
    <text evidence="6">The sequence shown here is derived from an EMBL/GenBank/DDBJ whole genome shotgun (WGS) entry which is preliminary data.</text>
</comment>
<keyword evidence="7" id="KW-1185">Reference proteome</keyword>
<dbReference type="EMBL" id="BMJC01000004">
    <property type="protein sequence ID" value="GGB13221.1"/>
    <property type="molecule type" value="Genomic_DNA"/>
</dbReference>
<sequence length="147" mass="16648">MNLVQRVEHWGNTHHPQWLDIIRILFGVFLCYKGVDFLMNMGTMLDLITNKMSFGSFTSMMMGNYIAFAHILGGILLILGVLTRFACILQIPILIGAIFFMNNSLYRPFSEMAVAILTLLLLILFLIVGNGHIQLLKFRPGERGDTI</sequence>
<evidence type="ECO:0000256" key="1">
    <source>
        <dbReference type="ARBA" id="ARBA00004141"/>
    </source>
</evidence>
<feature type="transmembrane region" description="Helical" evidence="5">
    <location>
        <begin position="112"/>
        <end position="133"/>
    </location>
</feature>
<dbReference type="GO" id="GO:0016020">
    <property type="term" value="C:membrane"/>
    <property type="evidence" value="ECO:0007669"/>
    <property type="project" value="UniProtKB-SubCell"/>
</dbReference>